<reference evidence="3" key="2">
    <citation type="submission" date="2023-05" db="EMBL/GenBank/DDBJ databases">
        <authorList>
            <consortium name="Lawrence Berkeley National Laboratory"/>
            <person name="Steindorff A."/>
            <person name="Hensen N."/>
            <person name="Bonometti L."/>
            <person name="Westerberg I."/>
            <person name="Brannstrom I.O."/>
            <person name="Guillou S."/>
            <person name="Cros-Aarteil S."/>
            <person name="Calhoun S."/>
            <person name="Haridas S."/>
            <person name="Kuo A."/>
            <person name="Mondo S."/>
            <person name="Pangilinan J."/>
            <person name="Riley R."/>
            <person name="Labutti K."/>
            <person name="Andreopoulos B."/>
            <person name="Lipzen A."/>
            <person name="Chen C."/>
            <person name="Yanf M."/>
            <person name="Daum C."/>
            <person name="Ng V."/>
            <person name="Clum A."/>
            <person name="Ohm R."/>
            <person name="Martin F."/>
            <person name="Silar P."/>
            <person name="Natvig D."/>
            <person name="Lalanne C."/>
            <person name="Gautier V."/>
            <person name="Ament-Velasquez S.L."/>
            <person name="Kruys A."/>
            <person name="Hutchinson M.I."/>
            <person name="Powell A.J."/>
            <person name="Barry K."/>
            <person name="Miller A.N."/>
            <person name="Grigoriev I.V."/>
            <person name="Debuchy R."/>
            <person name="Gladieux P."/>
            <person name="Thoren M.H."/>
            <person name="Johannesson H."/>
        </authorList>
    </citation>
    <scope>NUCLEOTIDE SEQUENCE</scope>
    <source>
        <strain evidence="3">PSN293</strain>
    </source>
</reference>
<feature type="compositionally biased region" description="Polar residues" evidence="1">
    <location>
        <begin position="1"/>
        <end position="17"/>
    </location>
</feature>
<evidence type="ECO:0000313" key="4">
    <source>
        <dbReference type="Proteomes" id="UP001301769"/>
    </source>
</evidence>
<dbReference type="Proteomes" id="UP001301769">
    <property type="component" value="Unassembled WGS sequence"/>
</dbReference>
<feature type="region of interest" description="Disordered" evidence="1">
    <location>
        <begin position="1"/>
        <end position="56"/>
    </location>
</feature>
<reference evidence="3" key="1">
    <citation type="journal article" date="2023" name="Mol. Phylogenet. Evol.">
        <title>Genome-scale phylogeny and comparative genomics of the fungal order Sordariales.</title>
        <authorList>
            <person name="Hensen N."/>
            <person name="Bonometti L."/>
            <person name="Westerberg I."/>
            <person name="Brannstrom I.O."/>
            <person name="Guillou S."/>
            <person name="Cros-Aarteil S."/>
            <person name="Calhoun S."/>
            <person name="Haridas S."/>
            <person name="Kuo A."/>
            <person name="Mondo S."/>
            <person name="Pangilinan J."/>
            <person name="Riley R."/>
            <person name="LaButti K."/>
            <person name="Andreopoulos B."/>
            <person name="Lipzen A."/>
            <person name="Chen C."/>
            <person name="Yan M."/>
            <person name="Daum C."/>
            <person name="Ng V."/>
            <person name="Clum A."/>
            <person name="Steindorff A."/>
            <person name="Ohm R.A."/>
            <person name="Martin F."/>
            <person name="Silar P."/>
            <person name="Natvig D.O."/>
            <person name="Lalanne C."/>
            <person name="Gautier V."/>
            <person name="Ament-Velasquez S.L."/>
            <person name="Kruys A."/>
            <person name="Hutchinson M.I."/>
            <person name="Powell A.J."/>
            <person name="Barry K."/>
            <person name="Miller A.N."/>
            <person name="Grigoriev I.V."/>
            <person name="Debuchy R."/>
            <person name="Gladieux P."/>
            <person name="Hiltunen Thoren M."/>
            <person name="Johannesson H."/>
        </authorList>
    </citation>
    <scope>NUCLEOTIDE SEQUENCE</scope>
    <source>
        <strain evidence="3">PSN293</strain>
    </source>
</reference>
<organism evidence="3 4">
    <name type="scientific">Rhypophila decipiens</name>
    <dbReference type="NCBI Taxonomy" id="261697"/>
    <lineage>
        <taxon>Eukaryota</taxon>
        <taxon>Fungi</taxon>
        <taxon>Dikarya</taxon>
        <taxon>Ascomycota</taxon>
        <taxon>Pezizomycotina</taxon>
        <taxon>Sordariomycetes</taxon>
        <taxon>Sordariomycetidae</taxon>
        <taxon>Sordariales</taxon>
        <taxon>Naviculisporaceae</taxon>
        <taxon>Rhypophila</taxon>
    </lineage>
</organism>
<dbReference type="AlphaFoldDB" id="A0AAN6XTJ0"/>
<keyword evidence="4" id="KW-1185">Reference proteome</keyword>
<comment type="caution">
    <text evidence="3">The sequence shown here is derived from an EMBL/GenBank/DDBJ whole genome shotgun (WGS) entry which is preliminary data.</text>
</comment>
<evidence type="ECO:0000256" key="1">
    <source>
        <dbReference type="SAM" id="MobiDB-lite"/>
    </source>
</evidence>
<evidence type="ECO:0000313" key="3">
    <source>
        <dbReference type="EMBL" id="KAK4206644.1"/>
    </source>
</evidence>
<dbReference type="Pfam" id="PF20233">
    <property type="entry name" value="DUF6590"/>
    <property type="match status" value="1"/>
</dbReference>
<dbReference type="EMBL" id="MU858372">
    <property type="protein sequence ID" value="KAK4206644.1"/>
    <property type="molecule type" value="Genomic_DNA"/>
</dbReference>
<dbReference type="InterPro" id="IPR046497">
    <property type="entry name" value="DUF6590"/>
</dbReference>
<accession>A0AAN6XTJ0</accession>
<sequence>MSGPDMNSKTEASSGISDNEVRAASPGKQPEEVEEGGTTKKHSRGVSGPQVHPPPKKEYGYQWKWNAEAKDYTQVIGGITIRYREYQRNGGVTPSQTETILSTADPSQAKPEAGEGFTIVDKPKRFFQVGRIFAVVWFEPGGDNPPGRKADLEWTTECPKYHGEKPIAKYRWFVVVRKRLHHSLCFNITTIGPKGPRKADRGRGQDFVVLHNSNVEPSKPFEVEGITRDPIAVIIEAGEESISPWARLDCGRIYTVEDHLRVMKIGRIHTASLPLLETYFKESVS</sequence>
<gene>
    <name evidence="3" type="ORF">QBC37DRAFT_444954</name>
</gene>
<protein>
    <recommendedName>
        <fullName evidence="2">DUF6590 domain-containing protein</fullName>
    </recommendedName>
</protein>
<evidence type="ECO:0000259" key="2">
    <source>
        <dbReference type="Pfam" id="PF20233"/>
    </source>
</evidence>
<proteinExistence type="predicted"/>
<name>A0AAN6XTJ0_9PEZI</name>
<feature type="domain" description="DUF6590" evidence="2">
    <location>
        <begin position="124"/>
        <end position="277"/>
    </location>
</feature>